<protein>
    <submittedName>
        <fullName evidence="1">Uncharacterized protein</fullName>
    </submittedName>
</protein>
<sequence>MSPHTSMGKENGFPVLNLRDMGSSIDVMCLKVVKPEMFTGVHVWVQQPLDDAPMCLPLVEVELKGECGHLITKAAVVRNKADKGRYLLENRTAAIVEKMKKIPVPQ</sequence>
<keyword evidence="2" id="KW-1185">Reference proteome</keyword>
<proteinExistence type="predicted"/>
<dbReference type="AlphaFoldDB" id="A0A4Y2CG60"/>
<dbReference type="EMBL" id="BGPR01000190">
    <property type="protein sequence ID" value="GBM03343.1"/>
    <property type="molecule type" value="Genomic_DNA"/>
</dbReference>
<evidence type="ECO:0000313" key="2">
    <source>
        <dbReference type="Proteomes" id="UP000499080"/>
    </source>
</evidence>
<reference evidence="1 2" key="1">
    <citation type="journal article" date="2019" name="Sci. Rep.">
        <title>Orb-weaving spider Araneus ventricosus genome elucidates the spidroin gene catalogue.</title>
        <authorList>
            <person name="Kono N."/>
            <person name="Nakamura H."/>
            <person name="Ohtoshi R."/>
            <person name="Moran D.A.P."/>
            <person name="Shinohara A."/>
            <person name="Yoshida Y."/>
            <person name="Fujiwara M."/>
            <person name="Mori M."/>
            <person name="Tomita M."/>
            <person name="Arakawa K."/>
        </authorList>
    </citation>
    <scope>NUCLEOTIDE SEQUENCE [LARGE SCALE GENOMIC DNA]</scope>
</reference>
<organism evidence="1 2">
    <name type="scientific">Araneus ventricosus</name>
    <name type="common">Orbweaver spider</name>
    <name type="synonym">Epeira ventricosa</name>
    <dbReference type="NCBI Taxonomy" id="182803"/>
    <lineage>
        <taxon>Eukaryota</taxon>
        <taxon>Metazoa</taxon>
        <taxon>Ecdysozoa</taxon>
        <taxon>Arthropoda</taxon>
        <taxon>Chelicerata</taxon>
        <taxon>Arachnida</taxon>
        <taxon>Araneae</taxon>
        <taxon>Araneomorphae</taxon>
        <taxon>Entelegynae</taxon>
        <taxon>Araneoidea</taxon>
        <taxon>Araneidae</taxon>
        <taxon>Araneus</taxon>
    </lineage>
</organism>
<accession>A0A4Y2CG60</accession>
<comment type="caution">
    <text evidence="1">The sequence shown here is derived from an EMBL/GenBank/DDBJ whole genome shotgun (WGS) entry which is preliminary data.</text>
</comment>
<name>A0A4Y2CG60_ARAVE</name>
<evidence type="ECO:0000313" key="1">
    <source>
        <dbReference type="EMBL" id="GBM03343.1"/>
    </source>
</evidence>
<dbReference type="Proteomes" id="UP000499080">
    <property type="component" value="Unassembled WGS sequence"/>
</dbReference>
<gene>
    <name evidence="1" type="ORF">AVEN_256890_1</name>
</gene>